<reference evidence="2 4" key="2">
    <citation type="journal article" date="2014" name="BMC Genomics">
        <title>An improved genome release (version Mt4.0) for the model legume Medicago truncatula.</title>
        <authorList>
            <person name="Tang H."/>
            <person name="Krishnakumar V."/>
            <person name="Bidwell S."/>
            <person name="Rosen B."/>
            <person name="Chan A."/>
            <person name="Zhou S."/>
            <person name="Gentzbittel L."/>
            <person name="Childs K.L."/>
            <person name="Yandell M."/>
            <person name="Gundlach H."/>
            <person name="Mayer K.F."/>
            <person name="Schwartz D.C."/>
            <person name="Town C.D."/>
        </authorList>
    </citation>
    <scope>GENOME REANNOTATION</scope>
    <source>
        <strain evidence="3 4">cv. Jemalong A17</strain>
    </source>
</reference>
<dbReference type="Proteomes" id="UP000002051">
    <property type="component" value="Unassembled WGS sequence"/>
</dbReference>
<dbReference type="EnsemblPlants" id="AES80089">
    <property type="protein sequence ID" value="AES80089"/>
    <property type="gene ID" value="MTR_7g076540"/>
</dbReference>
<evidence type="ECO:0000313" key="3">
    <source>
        <dbReference type="EnsemblPlants" id="AES80089"/>
    </source>
</evidence>
<dbReference type="HOGENOM" id="CLU_2018653_0_0_1"/>
<reference evidence="3" key="3">
    <citation type="submission" date="2015-04" db="UniProtKB">
        <authorList>
            <consortium name="EnsemblPlants"/>
        </authorList>
    </citation>
    <scope>IDENTIFICATION</scope>
    <source>
        <strain evidence="3">cv. Jemalong A17</strain>
    </source>
</reference>
<organism evidence="2 4">
    <name type="scientific">Medicago truncatula</name>
    <name type="common">Barrel medic</name>
    <name type="synonym">Medicago tribuloides</name>
    <dbReference type="NCBI Taxonomy" id="3880"/>
    <lineage>
        <taxon>Eukaryota</taxon>
        <taxon>Viridiplantae</taxon>
        <taxon>Streptophyta</taxon>
        <taxon>Embryophyta</taxon>
        <taxon>Tracheophyta</taxon>
        <taxon>Spermatophyta</taxon>
        <taxon>Magnoliopsida</taxon>
        <taxon>eudicotyledons</taxon>
        <taxon>Gunneridae</taxon>
        <taxon>Pentapetalae</taxon>
        <taxon>rosids</taxon>
        <taxon>fabids</taxon>
        <taxon>Fabales</taxon>
        <taxon>Fabaceae</taxon>
        <taxon>Papilionoideae</taxon>
        <taxon>50 kb inversion clade</taxon>
        <taxon>NPAAA clade</taxon>
        <taxon>Hologalegina</taxon>
        <taxon>IRL clade</taxon>
        <taxon>Trifolieae</taxon>
        <taxon>Medicago</taxon>
    </lineage>
</organism>
<feature type="compositionally biased region" description="Polar residues" evidence="1">
    <location>
        <begin position="1"/>
        <end position="14"/>
    </location>
</feature>
<feature type="region of interest" description="Disordered" evidence="1">
    <location>
        <begin position="1"/>
        <end position="21"/>
    </location>
</feature>
<dbReference type="EMBL" id="CM001223">
    <property type="protein sequence ID" value="AES80089.2"/>
    <property type="molecule type" value="Genomic_DNA"/>
</dbReference>
<reference evidence="2 4" key="1">
    <citation type="journal article" date="2011" name="Nature">
        <title>The Medicago genome provides insight into the evolution of rhizobial symbioses.</title>
        <authorList>
            <person name="Young N.D."/>
            <person name="Debelle F."/>
            <person name="Oldroyd G.E."/>
            <person name="Geurts R."/>
            <person name="Cannon S.B."/>
            <person name="Udvardi M.K."/>
            <person name="Benedito V.A."/>
            <person name="Mayer K.F."/>
            <person name="Gouzy J."/>
            <person name="Schoof H."/>
            <person name="Van de Peer Y."/>
            <person name="Proost S."/>
            <person name="Cook D.R."/>
            <person name="Meyers B.C."/>
            <person name="Spannagl M."/>
            <person name="Cheung F."/>
            <person name="De Mita S."/>
            <person name="Krishnakumar V."/>
            <person name="Gundlach H."/>
            <person name="Zhou S."/>
            <person name="Mudge J."/>
            <person name="Bharti A.K."/>
            <person name="Murray J.D."/>
            <person name="Naoumkina M.A."/>
            <person name="Rosen B."/>
            <person name="Silverstein K.A."/>
            <person name="Tang H."/>
            <person name="Rombauts S."/>
            <person name="Zhao P.X."/>
            <person name="Zhou P."/>
            <person name="Barbe V."/>
            <person name="Bardou P."/>
            <person name="Bechner M."/>
            <person name="Bellec A."/>
            <person name="Berger A."/>
            <person name="Berges H."/>
            <person name="Bidwell S."/>
            <person name="Bisseling T."/>
            <person name="Choisne N."/>
            <person name="Couloux A."/>
            <person name="Denny R."/>
            <person name="Deshpande S."/>
            <person name="Dai X."/>
            <person name="Doyle J.J."/>
            <person name="Dudez A.M."/>
            <person name="Farmer A.D."/>
            <person name="Fouteau S."/>
            <person name="Franken C."/>
            <person name="Gibelin C."/>
            <person name="Gish J."/>
            <person name="Goldstein S."/>
            <person name="Gonzalez A.J."/>
            <person name="Green P.J."/>
            <person name="Hallab A."/>
            <person name="Hartog M."/>
            <person name="Hua A."/>
            <person name="Humphray S.J."/>
            <person name="Jeong D.H."/>
            <person name="Jing Y."/>
            <person name="Jocker A."/>
            <person name="Kenton S.M."/>
            <person name="Kim D.J."/>
            <person name="Klee K."/>
            <person name="Lai H."/>
            <person name="Lang C."/>
            <person name="Lin S."/>
            <person name="Macmil S.L."/>
            <person name="Magdelenat G."/>
            <person name="Matthews L."/>
            <person name="McCorrison J."/>
            <person name="Monaghan E.L."/>
            <person name="Mun J.H."/>
            <person name="Najar F.Z."/>
            <person name="Nicholson C."/>
            <person name="Noirot C."/>
            <person name="O'Bleness M."/>
            <person name="Paule C.R."/>
            <person name="Poulain J."/>
            <person name="Prion F."/>
            <person name="Qin B."/>
            <person name="Qu C."/>
            <person name="Retzel E.F."/>
            <person name="Riddle C."/>
            <person name="Sallet E."/>
            <person name="Samain S."/>
            <person name="Samson N."/>
            <person name="Sanders I."/>
            <person name="Saurat O."/>
            <person name="Scarpelli C."/>
            <person name="Schiex T."/>
            <person name="Segurens B."/>
            <person name="Severin A.J."/>
            <person name="Sherrier D.J."/>
            <person name="Shi R."/>
            <person name="Sims S."/>
            <person name="Singer S.R."/>
            <person name="Sinharoy S."/>
            <person name="Sterck L."/>
            <person name="Viollet A."/>
            <person name="Wang B.B."/>
            <person name="Wang K."/>
            <person name="Wang M."/>
            <person name="Wang X."/>
            <person name="Warfsmann J."/>
            <person name="Weissenbach J."/>
            <person name="White D.D."/>
            <person name="White J.D."/>
            <person name="Wiley G.B."/>
            <person name="Wincker P."/>
            <person name="Xing Y."/>
            <person name="Yang L."/>
            <person name="Yao Z."/>
            <person name="Ying F."/>
            <person name="Zhai J."/>
            <person name="Zhou L."/>
            <person name="Zuber A."/>
            <person name="Denarie J."/>
            <person name="Dixon R.A."/>
            <person name="May G.D."/>
            <person name="Schwartz D.C."/>
            <person name="Rogers J."/>
            <person name="Quetier F."/>
            <person name="Town C.D."/>
            <person name="Roe B.A."/>
        </authorList>
    </citation>
    <scope>NUCLEOTIDE SEQUENCE [LARGE SCALE GENOMIC DNA]</scope>
    <source>
        <strain evidence="2">A17</strain>
        <strain evidence="3 4">cv. Jemalong A17</strain>
    </source>
</reference>
<gene>
    <name evidence="2" type="ordered locus">MTR_7g076540</name>
</gene>
<evidence type="ECO:0000313" key="4">
    <source>
        <dbReference type="Proteomes" id="UP000002051"/>
    </source>
</evidence>
<evidence type="ECO:0000256" key="1">
    <source>
        <dbReference type="SAM" id="MobiDB-lite"/>
    </source>
</evidence>
<dbReference type="AlphaFoldDB" id="G7L2J5"/>
<proteinExistence type="predicted"/>
<evidence type="ECO:0000313" key="2">
    <source>
        <dbReference type="EMBL" id="AES80089.2"/>
    </source>
</evidence>
<keyword evidence="4" id="KW-1185">Reference proteome</keyword>
<sequence>MEENFNSAFTLPSNSKEDPQMNDQTKMANAYRSFAGEGYRSVATEVFSTPDQIKMDLKNQSGKSTLAIKTGPKMHLLLLSSVAKLLKQKVNLPPLDNKVCGEQGHNRRSCFKFLSFKESISRH</sequence>
<name>G7L2J5_MEDTR</name>
<accession>A0A0C3W8Y9</accession>
<accession>G7L2J5</accession>
<protein>
    <submittedName>
        <fullName evidence="2 3">Uncharacterized protein</fullName>
    </submittedName>
</protein>